<keyword evidence="2 4" id="KW-0732">Signal</keyword>
<comment type="caution">
    <text evidence="6">The sequence shown here is derived from an EMBL/GenBank/DDBJ whole genome shotgun (WGS) entry which is preliminary data.</text>
</comment>
<dbReference type="PANTHER" id="PTHR30483:SF6">
    <property type="entry name" value="PERIPLASMIC BINDING PROTEIN OF ABC TRANSPORTER FOR NATURAL AMINO ACIDS"/>
    <property type="match status" value="1"/>
</dbReference>
<evidence type="ECO:0000313" key="6">
    <source>
        <dbReference type="EMBL" id="MCK8786645.1"/>
    </source>
</evidence>
<evidence type="ECO:0000256" key="3">
    <source>
        <dbReference type="ARBA" id="ARBA00022970"/>
    </source>
</evidence>
<name>A0A9X2BZ36_9PROT</name>
<dbReference type="InterPro" id="IPR028081">
    <property type="entry name" value="Leu-bd"/>
</dbReference>
<keyword evidence="3" id="KW-0813">Transport</keyword>
<evidence type="ECO:0000259" key="5">
    <source>
        <dbReference type="Pfam" id="PF13458"/>
    </source>
</evidence>
<dbReference type="RefSeq" id="WP_248668760.1">
    <property type="nucleotide sequence ID" value="NZ_JALPRX010000092.1"/>
</dbReference>
<comment type="similarity">
    <text evidence="1">Belongs to the leucine-binding protein family.</text>
</comment>
<gene>
    <name evidence="6" type="ORF">M0638_19910</name>
</gene>
<feature type="non-terminal residue" evidence="6">
    <location>
        <position position="168"/>
    </location>
</feature>
<protein>
    <submittedName>
        <fullName evidence="6">ABC transporter substrate-binding protein</fullName>
    </submittedName>
</protein>
<proteinExistence type="inferred from homology"/>
<keyword evidence="7" id="KW-1185">Reference proteome</keyword>
<dbReference type="Gene3D" id="3.40.50.2300">
    <property type="match status" value="1"/>
</dbReference>
<organism evidence="6 7">
    <name type="scientific">Roseomonas acroporae</name>
    <dbReference type="NCBI Taxonomy" id="2937791"/>
    <lineage>
        <taxon>Bacteria</taxon>
        <taxon>Pseudomonadati</taxon>
        <taxon>Pseudomonadota</taxon>
        <taxon>Alphaproteobacteria</taxon>
        <taxon>Acetobacterales</taxon>
        <taxon>Roseomonadaceae</taxon>
        <taxon>Roseomonas</taxon>
    </lineage>
</organism>
<dbReference type="PANTHER" id="PTHR30483">
    <property type="entry name" value="LEUCINE-SPECIFIC-BINDING PROTEIN"/>
    <property type="match status" value="1"/>
</dbReference>
<accession>A0A9X2BZ36</accession>
<dbReference type="InterPro" id="IPR006311">
    <property type="entry name" value="TAT_signal"/>
</dbReference>
<dbReference type="InterPro" id="IPR051010">
    <property type="entry name" value="BCAA_transport"/>
</dbReference>
<sequence>MTMLTRRAALAAGGAALIAPAPTLPARAQALDDTIRIGVLADFSGPYRDTSGPTSVAAARQAVEDLGLAARGIKVEVIQGDHMQRADAGLALAREWYDRRGVDMICEVNNSAVALAVAGLSREKDKAHVNTGAASAALTGEQCSSNTIHWTYDTWMFAKSSGGATVRA</sequence>
<feature type="chain" id="PRO_5040881243" evidence="4">
    <location>
        <begin position="22"/>
        <end position="168"/>
    </location>
</feature>
<feature type="signal peptide" evidence="4">
    <location>
        <begin position="1"/>
        <end position="21"/>
    </location>
</feature>
<dbReference type="AlphaFoldDB" id="A0A9X2BZ36"/>
<keyword evidence="3" id="KW-0029">Amino-acid transport</keyword>
<dbReference type="PROSITE" id="PS51318">
    <property type="entry name" value="TAT"/>
    <property type="match status" value="1"/>
</dbReference>
<dbReference type="Proteomes" id="UP001139516">
    <property type="component" value="Unassembled WGS sequence"/>
</dbReference>
<dbReference type="GO" id="GO:0006865">
    <property type="term" value="P:amino acid transport"/>
    <property type="evidence" value="ECO:0007669"/>
    <property type="project" value="UniProtKB-KW"/>
</dbReference>
<feature type="domain" description="Leucine-binding protein" evidence="5">
    <location>
        <begin position="34"/>
        <end position="164"/>
    </location>
</feature>
<dbReference type="SUPFAM" id="SSF53822">
    <property type="entry name" value="Periplasmic binding protein-like I"/>
    <property type="match status" value="1"/>
</dbReference>
<reference evidence="6" key="1">
    <citation type="submission" date="2022-04" db="EMBL/GenBank/DDBJ databases">
        <title>Roseomonas acroporae sp. nov., isolated from coral Acropora digitifera.</title>
        <authorList>
            <person name="Sun H."/>
        </authorList>
    </citation>
    <scope>NUCLEOTIDE SEQUENCE</scope>
    <source>
        <strain evidence="6">NAR14</strain>
    </source>
</reference>
<evidence type="ECO:0000256" key="2">
    <source>
        <dbReference type="ARBA" id="ARBA00022729"/>
    </source>
</evidence>
<dbReference type="Pfam" id="PF13458">
    <property type="entry name" value="Peripla_BP_6"/>
    <property type="match status" value="1"/>
</dbReference>
<evidence type="ECO:0000256" key="1">
    <source>
        <dbReference type="ARBA" id="ARBA00010062"/>
    </source>
</evidence>
<dbReference type="EMBL" id="JALPRX010000092">
    <property type="protein sequence ID" value="MCK8786645.1"/>
    <property type="molecule type" value="Genomic_DNA"/>
</dbReference>
<evidence type="ECO:0000313" key="7">
    <source>
        <dbReference type="Proteomes" id="UP001139516"/>
    </source>
</evidence>
<dbReference type="InterPro" id="IPR028082">
    <property type="entry name" value="Peripla_BP_I"/>
</dbReference>
<evidence type="ECO:0000256" key="4">
    <source>
        <dbReference type="SAM" id="SignalP"/>
    </source>
</evidence>